<dbReference type="EMBL" id="HG322949">
    <property type="protein sequence ID" value="CDG83868.1"/>
    <property type="molecule type" value="Genomic_DNA"/>
</dbReference>
<dbReference type="InterPro" id="IPR050832">
    <property type="entry name" value="Bact_Acetyltransf"/>
</dbReference>
<dbReference type="KEGG" id="jag:GJA_3248"/>
<keyword evidence="2" id="KW-0012">Acyltransferase</keyword>
<dbReference type="PANTHER" id="PTHR43877">
    <property type="entry name" value="AMINOALKYLPHOSPHONATE N-ACETYLTRANSFERASE-RELATED-RELATED"/>
    <property type="match status" value="1"/>
</dbReference>
<name>W0V945_9BURK</name>
<dbReference type="PATRIC" id="fig|1349767.4.peg.5037"/>
<dbReference type="eggNOG" id="COG1247">
    <property type="taxonomic scope" value="Bacteria"/>
</dbReference>
<keyword evidence="5" id="KW-1185">Reference proteome</keyword>
<evidence type="ECO:0000259" key="3">
    <source>
        <dbReference type="PROSITE" id="PS51186"/>
    </source>
</evidence>
<reference evidence="4 5" key="1">
    <citation type="journal article" date="2015" name="Genome Announc.">
        <title>Genome Sequence of Mushroom Soft-Rot Pathogen Janthinobacterium agaricidamnosum.</title>
        <authorList>
            <person name="Graupner K."/>
            <person name="Lackner G."/>
            <person name="Hertweck C."/>
        </authorList>
    </citation>
    <scope>NUCLEOTIDE SEQUENCE [LARGE SCALE GENOMIC DNA]</scope>
    <source>
        <strain evidence="5">NBRC 102515 / DSM 9628</strain>
    </source>
</reference>
<proteinExistence type="predicted"/>
<dbReference type="Proteomes" id="UP000027604">
    <property type="component" value="Chromosome I"/>
</dbReference>
<dbReference type="RefSeq" id="WP_038499966.1">
    <property type="nucleotide sequence ID" value="NZ_BCTH01000027.1"/>
</dbReference>
<dbReference type="GO" id="GO:0016747">
    <property type="term" value="F:acyltransferase activity, transferring groups other than amino-acyl groups"/>
    <property type="evidence" value="ECO:0007669"/>
    <property type="project" value="InterPro"/>
</dbReference>
<protein>
    <submittedName>
        <fullName evidence="4">Acetyltransferase family protein</fullName>
    </submittedName>
</protein>
<organism evidence="4 5">
    <name type="scientific">Janthinobacterium agaricidamnosum NBRC 102515 = DSM 9628</name>
    <dbReference type="NCBI Taxonomy" id="1349767"/>
    <lineage>
        <taxon>Bacteria</taxon>
        <taxon>Pseudomonadati</taxon>
        <taxon>Pseudomonadota</taxon>
        <taxon>Betaproteobacteria</taxon>
        <taxon>Burkholderiales</taxon>
        <taxon>Oxalobacteraceae</taxon>
        <taxon>Janthinobacterium</taxon>
    </lineage>
</organism>
<dbReference type="PANTHER" id="PTHR43877:SF2">
    <property type="entry name" value="AMINOALKYLPHOSPHONATE N-ACETYLTRANSFERASE-RELATED"/>
    <property type="match status" value="1"/>
</dbReference>
<dbReference type="STRING" id="1349767.GJA_3248"/>
<dbReference type="Pfam" id="PF00583">
    <property type="entry name" value="Acetyltransf_1"/>
    <property type="match status" value="1"/>
</dbReference>
<feature type="domain" description="N-acetyltransferase" evidence="3">
    <location>
        <begin position="6"/>
        <end position="172"/>
    </location>
</feature>
<dbReference type="Gene3D" id="3.40.630.30">
    <property type="match status" value="1"/>
</dbReference>
<dbReference type="SUPFAM" id="SSF55729">
    <property type="entry name" value="Acyl-CoA N-acyltransferases (Nat)"/>
    <property type="match status" value="1"/>
</dbReference>
<dbReference type="AlphaFoldDB" id="W0V945"/>
<dbReference type="InterPro" id="IPR000182">
    <property type="entry name" value="GNAT_dom"/>
</dbReference>
<evidence type="ECO:0000313" key="5">
    <source>
        <dbReference type="Proteomes" id="UP000027604"/>
    </source>
</evidence>
<keyword evidence="1 4" id="KW-0808">Transferase</keyword>
<dbReference type="InterPro" id="IPR016181">
    <property type="entry name" value="Acyl_CoA_acyltransferase"/>
</dbReference>
<gene>
    <name evidence="4" type="ORF">GJA_3248</name>
</gene>
<dbReference type="CDD" id="cd04301">
    <property type="entry name" value="NAT_SF"/>
    <property type="match status" value="1"/>
</dbReference>
<sequence>MATQAITIRLLTADDAGAFKALRLLAIDSDPGAIVFSRDEKEARTLQQIAQRITPDASQAVFGAFDGEQLIGIVGLKRGDLKKTLHKATIWGVFVDPAYRGKGIAGELMRAQIARARADQGLFQLYLGVNADNAAPRKLYESLGFVAFGIEPRALRLGDQFYDEQLMTLQLQ</sequence>
<accession>W0V945</accession>
<dbReference type="OrthoDB" id="9799092at2"/>
<evidence type="ECO:0000256" key="2">
    <source>
        <dbReference type="ARBA" id="ARBA00023315"/>
    </source>
</evidence>
<dbReference type="HOGENOM" id="CLU_013985_19_4_4"/>
<dbReference type="PROSITE" id="PS51186">
    <property type="entry name" value="GNAT"/>
    <property type="match status" value="1"/>
</dbReference>
<evidence type="ECO:0000313" key="4">
    <source>
        <dbReference type="EMBL" id="CDG83868.1"/>
    </source>
</evidence>
<evidence type="ECO:0000256" key="1">
    <source>
        <dbReference type="ARBA" id="ARBA00022679"/>
    </source>
</evidence>